<dbReference type="AlphaFoldDB" id="A0A081CL87"/>
<proteinExistence type="inferred from homology"/>
<name>A0A081CL87_PSEA2</name>
<keyword evidence="4" id="KW-0285">Flavoprotein</keyword>
<organism evidence="10">
    <name type="scientific">Pseudozyma antarctica</name>
    <name type="common">Yeast</name>
    <name type="synonym">Candida antarctica</name>
    <dbReference type="NCBI Taxonomy" id="84753"/>
    <lineage>
        <taxon>Eukaryota</taxon>
        <taxon>Fungi</taxon>
        <taxon>Dikarya</taxon>
        <taxon>Basidiomycota</taxon>
        <taxon>Ustilaginomycotina</taxon>
        <taxon>Ustilaginomycetes</taxon>
        <taxon>Ustilaginales</taxon>
        <taxon>Ustilaginaceae</taxon>
        <taxon>Moesziomyces</taxon>
    </lineage>
</organism>
<evidence type="ECO:0000259" key="9">
    <source>
        <dbReference type="Pfam" id="PF21895"/>
    </source>
</evidence>
<feature type="region of interest" description="Disordered" evidence="8">
    <location>
        <begin position="124"/>
        <end position="145"/>
    </location>
</feature>
<sequence length="698" mass="76875">MVCSRALGSSVAQPPSCVASLGTMPESSMAASSSNSTPGAHAAAAPNPAHITAKIQQANARDAPFWSFEFFPPKTTQGLANLYSRIARMRANLDPSWIHVTWGAGGTTVEKSLELAGRIQKGRLDPATPLLSPNGQNGSEAGEEWQHESADACDVCLHLTCTNVQKASLDETLLAAKRLGIRNILALRGDPPRGEEYWVAADERFQHATDLVRYIRDSHGDHFCIGVAGYPEGHADYVDRDVQRDLAFLKQKQDAGAQYIVTQLFYDVDRFLAWYKDARALGITIPILPGIMPIQNYQSFRRMTNLCKVQIPPLVLEALEPIKADDAAVKEYGVALSIHMIGRIFLESDVRGFHLCSLNLEKSIERILDGLGWKTDVGALGEADVRLSVVPAHLHLERTKNQMLSDRTGANTPRDFKVTTQEALKRTLARTSSSYQVPETTTWDEFPNGRYGDSRSPAFGEMDGYGVSLKVPAADALRIWGHPVTLSDISTIFASYLEEKIACIPWCDAPLMNETLQIRDHLLALNRLGATRDAGKGWWSVGSQPAIDGAPSTDPVVGFGPAGGFIFQKAFVELFMSGSDKDALVEAIDAMGPHAQYTYFAGNTRGDFVSNLAEGEANTVTWAVFPGKEIVQSTIIERDSFEAWREEAFGIWNEWAMLFLKTSASRQLIDSITNDRWLMTIVHHDYKDAQALWKFLAQ</sequence>
<evidence type="ECO:0000256" key="5">
    <source>
        <dbReference type="ARBA" id="ARBA00022827"/>
    </source>
</evidence>
<dbReference type="HOGENOM" id="CLU_025841_2_1_1"/>
<evidence type="ECO:0000256" key="7">
    <source>
        <dbReference type="RuleBase" id="RU004254"/>
    </source>
</evidence>
<dbReference type="RefSeq" id="XP_014654375.1">
    <property type="nucleotide sequence ID" value="XM_014798889.1"/>
</dbReference>
<dbReference type="PANTHER" id="PTHR45754">
    <property type="entry name" value="METHYLENETETRAHYDROFOLATE REDUCTASE"/>
    <property type="match status" value="1"/>
</dbReference>
<comment type="similarity">
    <text evidence="3">Belongs to the methylenetetrahydrofolate reductase family.</text>
</comment>
<dbReference type="InterPro" id="IPR053806">
    <property type="entry name" value="MTHFR_C"/>
</dbReference>
<dbReference type="Pfam" id="PF02219">
    <property type="entry name" value="MTHFR"/>
    <property type="match status" value="2"/>
</dbReference>
<protein>
    <submittedName>
        <fullName evidence="10">MTHFR-domain-containing protein</fullName>
    </submittedName>
</protein>
<reference evidence="10" key="1">
    <citation type="submission" date="2014-07" db="EMBL/GenBank/DDBJ databases">
        <title>Draft genome sequence of the yeast Pseudozyma antarctica JCM 10317 known as a producer of lipase B which used in a wide range of industrial applications.</title>
        <authorList>
            <person name="Morita T."/>
            <person name="Saika A."/>
            <person name="Koike H."/>
        </authorList>
    </citation>
    <scope>NUCLEOTIDE SEQUENCE</scope>
    <source>
        <strain evidence="10">JCM 10317</strain>
    </source>
</reference>
<dbReference type="GO" id="GO:0005829">
    <property type="term" value="C:cytosol"/>
    <property type="evidence" value="ECO:0007669"/>
    <property type="project" value="TreeGrafter"/>
</dbReference>
<dbReference type="Proteomes" id="UP000053758">
    <property type="component" value="Unassembled WGS sequence"/>
</dbReference>
<evidence type="ECO:0000256" key="8">
    <source>
        <dbReference type="SAM" id="MobiDB-lite"/>
    </source>
</evidence>
<evidence type="ECO:0000256" key="2">
    <source>
        <dbReference type="ARBA" id="ARBA00004777"/>
    </source>
</evidence>
<dbReference type="Gene3D" id="3.20.20.220">
    <property type="match status" value="1"/>
</dbReference>
<evidence type="ECO:0000313" key="11">
    <source>
        <dbReference type="Proteomes" id="UP000053758"/>
    </source>
</evidence>
<dbReference type="GO" id="GO:0071949">
    <property type="term" value="F:FAD binding"/>
    <property type="evidence" value="ECO:0007669"/>
    <property type="project" value="TreeGrafter"/>
</dbReference>
<dbReference type="GO" id="GO:0004489">
    <property type="term" value="F:methylenetetrahydrofolate reductase [NAD(P)H] activity"/>
    <property type="evidence" value="ECO:0007669"/>
    <property type="project" value="InterPro"/>
</dbReference>
<evidence type="ECO:0000256" key="6">
    <source>
        <dbReference type="ARBA" id="ARBA00023002"/>
    </source>
</evidence>
<evidence type="ECO:0000256" key="1">
    <source>
        <dbReference type="ARBA" id="ARBA00001974"/>
    </source>
</evidence>
<accession>A0A081CL87</accession>
<keyword evidence="5" id="KW-0274">FAD</keyword>
<dbReference type="GO" id="GO:0009086">
    <property type="term" value="P:methionine biosynthetic process"/>
    <property type="evidence" value="ECO:0007669"/>
    <property type="project" value="TreeGrafter"/>
</dbReference>
<dbReference type="EMBL" id="DF830085">
    <property type="protein sequence ID" value="GAK67433.1"/>
    <property type="molecule type" value="Genomic_DNA"/>
</dbReference>
<evidence type="ECO:0000313" key="10">
    <source>
        <dbReference type="EMBL" id="GAK67433.1"/>
    </source>
</evidence>
<dbReference type="GeneID" id="26306517"/>
<dbReference type="InterPro" id="IPR029041">
    <property type="entry name" value="FAD-linked_oxidoreductase-like"/>
</dbReference>
<keyword evidence="11" id="KW-1185">Reference proteome</keyword>
<dbReference type="CDD" id="cd00537">
    <property type="entry name" value="MTHFR"/>
    <property type="match status" value="1"/>
</dbReference>
<comment type="pathway">
    <text evidence="2 7">One-carbon metabolism; tetrahydrofolate interconversion.</text>
</comment>
<gene>
    <name evidence="10" type="ORF">PAN0_018d5660</name>
</gene>
<comment type="cofactor">
    <cofactor evidence="1">
        <name>FAD</name>
        <dbReference type="ChEBI" id="CHEBI:57692"/>
    </cofactor>
</comment>
<dbReference type="InterPro" id="IPR003171">
    <property type="entry name" value="Mehydrof_redctse-like"/>
</dbReference>
<evidence type="ECO:0000256" key="4">
    <source>
        <dbReference type="ARBA" id="ARBA00022630"/>
    </source>
</evidence>
<dbReference type="SUPFAM" id="SSF51730">
    <property type="entry name" value="FAD-linked oxidoreductase"/>
    <property type="match status" value="1"/>
</dbReference>
<dbReference type="PANTHER" id="PTHR45754:SF1">
    <property type="entry name" value="METHYLENETETRAHYDROFOLATE REDUCTASE 1"/>
    <property type="match status" value="1"/>
</dbReference>
<feature type="domain" description="MTHFR SAM-binding regulatory" evidence="9">
    <location>
        <begin position="433"/>
        <end position="696"/>
    </location>
</feature>
<evidence type="ECO:0000256" key="3">
    <source>
        <dbReference type="ARBA" id="ARBA00006743"/>
    </source>
</evidence>
<dbReference type="Pfam" id="PF21895">
    <property type="entry name" value="MTHFR_C"/>
    <property type="match status" value="1"/>
</dbReference>
<dbReference type="UniPathway" id="UPA00193"/>
<dbReference type="GO" id="GO:0035999">
    <property type="term" value="P:tetrahydrofolate interconversion"/>
    <property type="evidence" value="ECO:0007669"/>
    <property type="project" value="UniProtKB-UniPathway"/>
</dbReference>
<keyword evidence="6" id="KW-0560">Oxidoreductase</keyword>